<name>A0A1B7X5C2_APHFL</name>
<feature type="domain" description="Calcineurin-like phosphoesterase" evidence="1">
    <location>
        <begin position="21"/>
        <end position="186"/>
    </location>
</feature>
<dbReference type="GO" id="GO:0016787">
    <property type="term" value="F:hydrolase activity"/>
    <property type="evidence" value="ECO:0007669"/>
    <property type="project" value="InterPro"/>
</dbReference>
<reference evidence="2 3" key="1">
    <citation type="submission" date="2015-09" db="EMBL/GenBank/DDBJ databases">
        <title>Aphanizomenon flos-aquae WA102.</title>
        <authorList>
            <person name="Driscoll C."/>
        </authorList>
    </citation>
    <scope>NUCLEOTIDE SEQUENCE [LARGE SCALE GENOMIC DNA]</scope>
    <source>
        <strain evidence="2">WA102</strain>
    </source>
</reference>
<dbReference type="Proteomes" id="UP000092093">
    <property type="component" value="Unassembled WGS sequence"/>
</dbReference>
<gene>
    <name evidence="2" type="ORF">AN484_06645</name>
</gene>
<evidence type="ECO:0000313" key="3">
    <source>
        <dbReference type="Proteomes" id="UP000092093"/>
    </source>
</evidence>
<protein>
    <recommendedName>
        <fullName evidence="1">Calcineurin-like phosphoesterase domain-containing protein</fullName>
    </recommendedName>
</protein>
<sequence length="256" mass="28707">MNPKVNSRGAKAPHIATKYERFIAISCSHGKYADETAIDAVLKMRERWNPSIVVSLGDWCDTTAFRSGAVGSSDESEPVAPDIDGGLSFLRKYRPTHVLDGNHEDRIPRMLSHRNALVAYAAQQATDYIDRTFVEIGCRRIPYDGVFQKLVIGDVTFTHGTIYNENSARDMAEMYGGKVIFGHTHRSQQAEGRTIKESTGYCTGTLTRRGEMDYAKARRATLGWRQGLVYGEIGPKDSAVWLVTRGEFDKEWRLPL</sequence>
<dbReference type="Pfam" id="PF00149">
    <property type="entry name" value="Metallophos"/>
    <property type="match status" value="1"/>
</dbReference>
<evidence type="ECO:0000259" key="1">
    <source>
        <dbReference type="Pfam" id="PF00149"/>
    </source>
</evidence>
<proteinExistence type="predicted"/>
<dbReference type="AlphaFoldDB" id="A0A1B7X5C2"/>
<dbReference type="InterPro" id="IPR004843">
    <property type="entry name" value="Calcineurin-like_PHP"/>
</dbReference>
<dbReference type="InterPro" id="IPR029052">
    <property type="entry name" value="Metallo-depent_PP-like"/>
</dbReference>
<comment type="caution">
    <text evidence="2">The sequence shown here is derived from an EMBL/GenBank/DDBJ whole genome shotgun (WGS) entry which is preliminary data.</text>
</comment>
<organism evidence="2 3">
    <name type="scientific">Aphanizomenon flos-aquae WA102</name>
    <dbReference type="NCBI Taxonomy" id="1710896"/>
    <lineage>
        <taxon>Bacteria</taxon>
        <taxon>Bacillati</taxon>
        <taxon>Cyanobacteriota</taxon>
        <taxon>Cyanophyceae</taxon>
        <taxon>Nostocales</taxon>
        <taxon>Aphanizomenonaceae</taxon>
        <taxon>Aphanizomenon</taxon>
    </lineage>
</organism>
<accession>A0A1B7X5C2</accession>
<dbReference type="EMBL" id="LJOW01000020">
    <property type="protein sequence ID" value="OBQ44558.1"/>
    <property type="molecule type" value="Genomic_DNA"/>
</dbReference>
<dbReference type="SUPFAM" id="SSF56300">
    <property type="entry name" value="Metallo-dependent phosphatases"/>
    <property type="match status" value="1"/>
</dbReference>
<dbReference type="Gene3D" id="3.60.21.10">
    <property type="match status" value="1"/>
</dbReference>
<evidence type="ECO:0000313" key="2">
    <source>
        <dbReference type="EMBL" id="OBQ44558.1"/>
    </source>
</evidence>